<dbReference type="InterPro" id="IPR001357">
    <property type="entry name" value="BRCT_dom"/>
</dbReference>
<dbReference type="Pfam" id="PF14520">
    <property type="entry name" value="HHH_5"/>
    <property type="match status" value="1"/>
</dbReference>
<dbReference type="Pfam" id="PF12826">
    <property type="entry name" value="HHH_2"/>
    <property type="match status" value="1"/>
</dbReference>
<feature type="binding site" evidence="12">
    <location>
        <position position="410"/>
    </location>
    <ligand>
        <name>Zn(2+)</name>
        <dbReference type="ChEBI" id="CHEBI:29105"/>
    </ligand>
</feature>
<keyword evidence="3 12" id="KW-0235">DNA replication</keyword>
<feature type="binding site" evidence="12">
    <location>
        <begin position="34"/>
        <end position="38"/>
    </location>
    <ligand>
        <name>NAD(+)</name>
        <dbReference type="ChEBI" id="CHEBI:57540"/>
    </ligand>
</feature>
<dbReference type="InterPro" id="IPR013840">
    <property type="entry name" value="DNAligase_N"/>
</dbReference>
<name>A0ABS4KDG6_9FIRM</name>
<feature type="binding site" evidence="12">
    <location>
        <position position="429"/>
    </location>
    <ligand>
        <name>Zn(2+)</name>
        <dbReference type="ChEBI" id="CHEBI:29105"/>
    </ligand>
</feature>
<proteinExistence type="inferred from homology"/>
<dbReference type="Gene3D" id="3.30.470.30">
    <property type="entry name" value="DNA ligase/mRNA capping enzyme"/>
    <property type="match status" value="1"/>
</dbReference>
<dbReference type="InterPro" id="IPR001679">
    <property type="entry name" value="DNA_ligase"/>
</dbReference>
<evidence type="ECO:0000256" key="2">
    <source>
        <dbReference type="ARBA" id="ARBA00022598"/>
    </source>
</evidence>
<dbReference type="SUPFAM" id="SSF52113">
    <property type="entry name" value="BRCT domain"/>
    <property type="match status" value="1"/>
</dbReference>
<evidence type="ECO:0000313" key="14">
    <source>
        <dbReference type="EMBL" id="MBP2025814.1"/>
    </source>
</evidence>
<keyword evidence="4 12" id="KW-0479">Metal-binding</keyword>
<comment type="catalytic activity">
    <reaction evidence="11 12">
        <text>NAD(+) + (deoxyribonucleotide)n-3'-hydroxyl + 5'-phospho-(deoxyribonucleotide)m = (deoxyribonucleotide)n+m + AMP + beta-nicotinamide D-nucleotide.</text>
        <dbReference type="EC" id="6.5.1.2"/>
    </reaction>
</comment>
<feature type="binding site" evidence="12">
    <location>
        <position position="315"/>
    </location>
    <ligand>
        <name>NAD(+)</name>
        <dbReference type="ChEBI" id="CHEBI:57540"/>
    </ligand>
</feature>
<dbReference type="Gene3D" id="1.10.287.610">
    <property type="entry name" value="Helix hairpin bin"/>
    <property type="match status" value="1"/>
</dbReference>
<dbReference type="PIRSF" id="PIRSF001604">
    <property type="entry name" value="LigA"/>
    <property type="match status" value="1"/>
</dbReference>
<keyword evidence="5 12" id="KW-0227">DNA damage</keyword>
<keyword evidence="10 12" id="KW-0464">Manganese</keyword>
<evidence type="ECO:0000256" key="6">
    <source>
        <dbReference type="ARBA" id="ARBA00022833"/>
    </source>
</evidence>
<feature type="binding site" evidence="12">
    <location>
        <position position="407"/>
    </location>
    <ligand>
        <name>Zn(2+)</name>
        <dbReference type="ChEBI" id="CHEBI:29105"/>
    </ligand>
</feature>
<sequence length="668" mass="76179">MSSSNVENKMINLIKKIDELNYHYYTLDEPLVSDAEYDKLYDELRKLEKENNIVLKNSPTNRVGGEVLSKFEKHTHLGALYSMDKAQDYETIKSWNTRNLRLIQQYNETHVDKLPEVDYVVELKFDGLTINLTYEDGFLKTASTRGNGLIGEKILEQVKTIYSVPLKIDYKGLIEVQGEGLMPFKSLEEYNKTHEEPLKNARNAAAGALRNLDPKVTRERNLTAYFYNIGYIEENIFKDDIEMKNFLRKNGFKVYNINKHCKNLGEVFSEIEKIGENRNNLPILIDGVTIKINDIKTREILGFTNKFPRWAIAYKFEAEEISTKLIDVIWNVGRSSKVTPTAILEPVDIGGVTIQRATLNNYDDILRKKVKLNSRVLIRRSNDVIPEILGALPTDEETIEIEKPTHCPACGAELFQDGVHIFCPNTLSCTPQLVARLVHFASRDAMDIEGLSEKTIEKLLEELNVSEIAQIYELKYDDIIKLEGFKEKRTNNLLNAIEKSKNRELTNFIYALGIANVGIKTSRDLANHYESFQALREAKEEELINIGDIGPITAYEIVEFFNDLNIKNSIDKLLSLGVKPYFDKKENIENYFTDKKIVLTGALKRPRKELEEILLSRGAKISSSVSKNTDLVVVGDSPGSKYKKALELGVEIVNEEELKELLGGENED</sequence>
<dbReference type="SMART" id="SM00292">
    <property type="entry name" value="BRCT"/>
    <property type="match status" value="1"/>
</dbReference>
<dbReference type="NCBIfam" id="NF005932">
    <property type="entry name" value="PRK07956.1"/>
    <property type="match status" value="1"/>
</dbReference>
<dbReference type="EC" id="6.5.1.2" evidence="12"/>
<dbReference type="PROSITE" id="PS50172">
    <property type="entry name" value="BRCT"/>
    <property type="match status" value="1"/>
</dbReference>
<evidence type="ECO:0000256" key="5">
    <source>
        <dbReference type="ARBA" id="ARBA00022763"/>
    </source>
</evidence>
<dbReference type="PANTHER" id="PTHR23389:SF9">
    <property type="entry name" value="DNA LIGASE"/>
    <property type="match status" value="1"/>
</dbReference>
<evidence type="ECO:0000256" key="8">
    <source>
        <dbReference type="ARBA" id="ARBA00023027"/>
    </source>
</evidence>
<feature type="binding site" evidence="12">
    <location>
        <begin position="82"/>
        <end position="83"/>
    </location>
    <ligand>
        <name>NAD(+)</name>
        <dbReference type="ChEBI" id="CHEBI:57540"/>
    </ligand>
</feature>
<feature type="binding site" evidence="12">
    <location>
        <position position="423"/>
    </location>
    <ligand>
        <name>Zn(2+)</name>
        <dbReference type="ChEBI" id="CHEBI:29105"/>
    </ligand>
</feature>
<comment type="function">
    <text evidence="1 12">DNA ligase that catalyzes the formation of phosphodiester linkages between 5'-phosphoryl and 3'-hydroxyl groups in double-stranded DNA using NAD as a coenzyme and as the energy source for the reaction. It is essential for DNA replication and repair of damaged DNA.</text>
</comment>
<evidence type="ECO:0000256" key="4">
    <source>
        <dbReference type="ARBA" id="ARBA00022723"/>
    </source>
</evidence>
<dbReference type="HAMAP" id="MF_01588">
    <property type="entry name" value="DNA_ligase_A"/>
    <property type="match status" value="1"/>
</dbReference>
<dbReference type="InterPro" id="IPR013839">
    <property type="entry name" value="DNAligase_adenylation"/>
</dbReference>
<accession>A0ABS4KDG6</accession>
<dbReference type="SUPFAM" id="SSF50249">
    <property type="entry name" value="Nucleic acid-binding proteins"/>
    <property type="match status" value="1"/>
</dbReference>
<dbReference type="NCBIfam" id="TIGR00575">
    <property type="entry name" value="dnlj"/>
    <property type="match status" value="1"/>
</dbReference>
<dbReference type="InterPro" id="IPR003583">
    <property type="entry name" value="Hlx-hairpin-Hlx_DNA-bd_motif"/>
</dbReference>
<dbReference type="InterPro" id="IPR010994">
    <property type="entry name" value="RuvA_2-like"/>
</dbReference>
<feature type="binding site" evidence="12">
    <location>
        <position position="179"/>
    </location>
    <ligand>
        <name>NAD(+)</name>
        <dbReference type="ChEBI" id="CHEBI:57540"/>
    </ligand>
</feature>
<evidence type="ECO:0000256" key="7">
    <source>
        <dbReference type="ARBA" id="ARBA00022842"/>
    </source>
</evidence>
<dbReference type="EMBL" id="JAGGLJ010000013">
    <property type="protein sequence ID" value="MBP2025814.1"/>
    <property type="molecule type" value="Genomic_DNA"/>
</dbReference>
<evidence type="ECO:0000256" key="11">
    <source>
        <dbReference type="ARBA" id="ARBA00034005"/>
    </source>
</evidence>
<dbReference type="SMART" id="SM00532">
    <property type="entry name" value="LIGANc"/>
    <property type="match status" value="1"/>
</dbReference>
<keyword evidence="6 12" id="KW-0862">Zinc</keyword>
<dbReference type="SUPFAM" id="SSF47781">
    <property type="entry name" value="RuvA domain 2-like"/>
    <property type="match status" value="1"/>
</dbReference>
<comment type="caution">
    <text evidence="14">The sequence shown here is derived from an EMBL/GenBank/DDBJ whole genome shotgun (WGS) entry which is preliminary data.</text>
</comment>
<protein>
    <recommendedName>
        <fullName evidence="12">DNA ligase</fullName>
        <ecNumber evidence="12">6.5.1.2</ecNumber>
    </recommendedName>
    <alternativeName>
        <fullName evidence="12">Polydeoxyribonucleotide synthase [NAD(+)]</fullName>
    </alternativeName>
</protein>
<dbReference type="Pfam" id="PF00533">
    <property type="entry name" value="BRCT"/>
    <property type="match status" value="1"/>
</dbReference>
<dbReference type="SMART" id="SM00278">
    <property type="entry name" value="HhH1"/>
    <property type="match status" value="4"/>
</dbReference>
<feature type="binding site" evidence="12">
    <location>
        <position position="122"/>
    </location>
    <ligand>
        <name>NAD(+)</name>
        <dbReference type="ChEBI" id="CHEBI:57540"/>
    </ligand>
</feature>
<evidence type="ECO:0000256" key="3">
    <source>
        <dbReference type="ARBA" id="ARBA00022705"/>
    </source>
</evidence>
<dbReference type="InterPro" id="IPR036420">
    <property type="entry name" value="BRCT_dom_sf"/>
</dbReference>
<dbReference type="Pfam" id="PF03120">
    <property type="entry name" value="OB_DNA_ligase"/>
    <property type="match status" value="1"/>
</dbReference>
<dbReference type="CDD" id="cd17748">
    <property type="entry name" value="BRCT_DNA_ligase_like"/>
    <property type="match status" value="1"/>
</dbReference>
<keyword evidence="7 12" id="KW-0460">Magnesium</keyword>
<dbReference type="Gene3D" id="3.40.50.10190">
    <property type="entry name" value="BRCT domain"/>
    <property type="match status" value="1"/>
</dbReference>
<organism evidence="14 15">
    <name type="scientific">Peptoniphilus stercorisuis</name>
    <dbReference type="NCBI Taxonomy" id="1436965"/>
    <lineage>
        <taxon>Bacteria</taxon>
        <taxon>Bacillati</taxon>
        <taxon>Bacillota</taxon>
        <taxon>Tissierellia</taxon>
        <taxon>Tissierellales</taxon>
        <taxon>Peptoniphilaceae</taxon>
        <taxon>Peptoniphilus</taxon>
    </lineage>
</organism>
<evidence type="ECO:0000256" key="9">
    <source>
        <dbReference type="ARBA" id="ARBA00023204"/>
    </source>
</evidence>
<dbReference type="InterPro" id="IPR004150">
    <property type="entry name" value="NAD_DNA_ligase_OB"/>
</dbReference>
<keyword evidence="9 12" id="KW-0234">DNA repair</keyword>
<gene>
    <name evidence="12" type="primary">ligA</name>
    <name evidence="14" type="ORF">J2Z71_001363</name>
</gene>
<reference evidence="14 15" key="1">
    <citation type="submission" date="2021-03" db="EMBL/GenBank/DDBJ databases">
        <title>Genomic Encyclopedia of Type Strains, Phase IV (KMG-IV): sequencing the most valuable type-strain genomes for metagenomic binning, comparative biology and taxonomic classification.</title>
        <authorList>
            <person name="Goeker M."/>
        </authorList>
    </citation>
    <scope>NUCLEOTIDE SEQUENCE [LARGE SCALE GENOMIC DNA]</scope>
    <source>
        <strain evidence="14 15">DSM 27563</strain>
    </source>
</reference>
<comment type="cofactor">
    <cofactor evidence="12">
        <name>Mg(2+)</name>
        <dbReference type="ChEBI" id="CHEBI:18420"/>
    </cofactor>
    <cofactor evidence="12">
        <name>Mn(2+)</name>
        <dbReference type="ChEBI" id="CHEBI:29035"/>
    </cofactor>
</comment>
<keyword evidence="8 12" id="KW-0520">NAD</keyword>
<dbReference type="CDD" id="cd00114">
    <property type="entry name" value="LIGANc"/>
    <property type="match status" value="1"/>
</dbReference>
<comment type="similarity">
    <text evidence="12">Belongs to the NAD-dependent DNA ligase family. LigA subfamily.</text>
</comment>
<evidence type="ECO:0000256" key="12">
    <source>
        <dbReference type="HAMAP-Rule" id="MF_01588"/>
    </source>
</evidence>
<dbReference type="Gene3D" id="2.40.50.140">
    <property type="entry name" value="Nucleic acid-binding proteins"/>
    <property type="match status" value="1"/>
</dbReference>
<evidence type="ECO:0000259" key="13">
    <source>
        <dbReference type="PROSITE" id="PS50172"/>
    </source>
</evidence>
<feature type="active site" description="N6-AMP-lysine intermediate" evidence="12">
    <location>
        <position position="124"/>
    </location>
</feature>
<dbReference type="InterPro" id="IPR041663">
    <property type="entry name" value="DisA/LigA_HHH"/>
</dbReference>
<dbReference type="SUPFAM" id="SSF56091">
    <property type="entry name" value="DNA ligase/mRNA capping enzyme, catalytic domain"/>
    <property type="match status" value="1"/>
</dbReference>
<dbReference type="GO" id="GO:0003911">
    <property type="term" value="F:DNA ligase (NAD+) activity"/>
    <property type="evidence" value="ECO:0007669"/>
    <property type="project" value="UniProtKB-EC"/>
</dbReference>
<evidence type="ECO:0000256" key="10">
    <source>
        <dbReference type="ARBA" id="ARBA00023211"/>
    </source>
</evidence>
<dbReference type="Gene3D" id="1.10.150.20">
    <property type="entry name" value="5' to 3' exonuclease, C-terminal subdomain"/>
    <property type="match status" value="2"/>
</dbReference>
<dbReference type="Proteomes" id="UP001519306">
    <property type="component" value="Unassembled WGS sequence"/>
</dbReference>
<keyword evidence="15" id="KW-1185">Reference proteome</keyword>
<evidence type="ECO:0000313" key="15">
    <source>
        <dbReference type="Proteomes" id="UP001519306"/>
    </source>
</evidence>
<keyword evidence="2 12" id="KW-0436">Ligase</keyword>
<feature type="binding site" evidence="12">
    <location>
        <position position="145"/>
    </location>
    <ligand>
        <name>NAD(+)</name>
        <dbReference type="ChEBI" id="CHEBI:57540"/>
    </ligand>
</feature>
<evidence type="ECO:0000256" key="1">
    <source>
        <dbReference type="ARBA" id="ARBA00004067"/>
    </source>
</evidence>
<feature type="domain" description="BRCT" evidence="13">
    <location>
        <begin position="587"/>
        <end position="662"/>
    </location>
</feature>
<dbReference type="RefSeq" id="WP_210061357.1">
    <property type="nucleotide sequence ID" value="NZ_JAGGLJ010000013.1"/>
</dbReference>
<dbReference type="InterPro" id="IPR012340">
    <property type="entry name" value="NA-bd_OB-fold"/>
</dbReference>
<dbReference type="Pfam" id="PF01653">
    <property type="entry name" value="DNA_ligase_aden"/>
    <property type="match status" value="1"/>
</dbReference>
<feature type="binding site" evidence="12">
    <location>
        <position position="291"/>
    </location>
    <ligand>
        <name>NAD(+)</name>
        <dbReference type="ChEBI" id="CHEBI:57540"/>
    </ligand>
</feature>
<dbReference type="PANTHER" id="PTHR23389">
    <property type="entry name" value="CHROMOSOME TRANSMISSION FIDELITY FACTOR 18"/>
    <property type="match status" value="1"/>
</dbReference>